<dbReference type="Proteomes" id="UP001595665">
    <property type="component" value="Unassembled WGS sequence"/>
</dbReference>
<evidence type="ECO:0000313" key="1">
    <source>
        <dbReference type="EMBL" id="MFC3457242.1"/>
    </source>
</evidence>
<proteinExistence type="predicted"/>
<evidence type="ECO:0000313" key="2">
    <source>
        <dbReference type="Proteomes" id="UP001595665"/>
    </source>
</evidence>
<dbReference type="RefSeq" id="WP_379733487.1">
    <property type="nucleotide sequence ID" value="NZ_JBHRVV010000001.1"/>
</dbReference>
<reference evidence="2" key="1">
    <citation type="journal article" date="2019" name="Int. J. Syst. Evol. Microbiol.">
        <title>The Global Catalogue of Microorganisms (GCM) 10K type strain sequencing project: providing services to taxonomists for standard genome sequencing and annotation.</title>
        <authorList>
            <consortium name="The Broad Institute Genomics Platform"/>
            <consortium name="The Broad Institute Genome Sequencing Center for Infectious Disease"/>
            <person name="Wu L."/>
            <person name="Ma J."/>
        </authorList>
    </citation>
    <scope>NUCLEOTIDE SEQUENCE [LARGE SCALE GENOMIC DNA]</scope>
    <source>
        <strain evidence="2">CCM 7480</strain>
    </source>
</reference>
<organism evidence="1 2">
    <name type="scientific">Massilia haematophila</name>
    <dbReference type="NCBI Taxonomy" id="457923"/>
    <lineage>
        <taxon>Bacteria</taxon>
        <taxon>Pseudomonadati</taxon>
        <taxon>Pseudomonadota</taxon>
        <taxon>Betaproteobacteria</taxon>
        <taxon>Burkholderiales</taxon>
        <taxon>Oxalobacteraceae</taxon>
        <taxon>Telluria group</taxon>
        <taxon>Massilia</taxon>
    </lineage>
</organism>
<sequence>MATTTLTVKLKVRWWLKFYLVGVLLTSRLTHCPPSWERVRYWIDKGIKIEVH</sequence>
<gene>
    <name evidence="1" type="ORF">ACFOPH_03115</name>
</gene>
<name>A0ABV7PFG0_9BURK</name>
<comment type="caution">
    <text evidence="1">The sequence shown here is derived from an EMBL/GenBank/DDBJ whole genome shotgun (WGS) entry which is preliminary data.</text>
</comment>
<dbReference type="EMBL" id="JBHRVV010000001">
    <property type="protein sequence ID" value="MFC3457242.1"/>
    <property type="molecule type" value="Genomic_DNA"/>
</dbReference>
<keyword evidence="2" id="KW-1185">Reference proteome</keyword>
<protein>
    <submittedName>
        <fullName evidence="1">Uncharacterized protein</fullName>
    </submittedName>
</protein>
<accession>A0ABV7PFG0</accession>